<comment type="caution">
    <text evidence="17">The sequence shown here is derived from an EMBL/GenBank/DDBJ whole genome shotgun (WGS) entry which is preliminary data.</text>
</comment>
<dbReference type="GO" id="GO:0032259">
    <property type="term" value="P:methylation"/>
    <property type="evidence" value="ECO:0007669"/>
    <property type="project" value="UniProtKB-KW"/>
</dbReference>
<dbReference type="Pfam" id="PF06325">
    <property type="entry name" value="PrmA"/>
    <property type="match status" value="1"/>
</dbReference>
<dbReference type="Gene3D" id="2.70.160.11">
    <property type="entry name" value="Hnrnp arginine n-methyltransferase1"/>
    <property type="match status" value="1"/>
</dbReference>
<keyword evidence="9" id="KW-0862">Zinc</keyword>
<dbReference type="InterPro" id="IPR025799">
    <property type="entry name" value="Arg_MeTrfase"/>
</dbReference>
<evidence type="ECO:0000256" key="2">
    <source>
        <dbReference type="ARBA" id="ARBA00011925"/>
    </source>
</evidence>
<dbReference type="InterPro" id="IPR055135">
    <property type="entry name" value="PRMT_dom"/>
</dbReference>
<comment type="subcellular location">
    <subcellularLocation>
        <location evidence="1">Cytoplasm</location>
        <location evidence="1">Cytosol</location>
    </subcellularLocation>
</comment>
<dbReference type="PANTHER" id="PTHR11006:SF116">
    <property type="entry name" value="PROTEIN METHYLTRANSFERASE"/>
    <property type="match status" value="1"/>
</dbReference>
<feature type="region of interest" description="Disordered" evidence="14">
    <location>
        <begin position="40"/>
        <end position="66"/>
    </location>
</feature>
<evidence type="ECO:0000259" key="16">
    <source>
        <dbReference type="Pfam" id="PF22528"/>
    </source>
</evidence>
<dbReference type="EC" id="2.1.1.319" evidence="2"/>
<keyword evidence="3" id="KW-0963">Cytoplasm</keyword>
<keyword evidence="13" id="KW-0175">Coiled coil</keyword>
<evidence type="ECO:0000256" key="3">
    <source>
        <dbReference type="ARBA" id="ARBA00022490"/>
    </source>
</evidence>
<evidence type="ECO:0000256" key="6">
    <source>
        <dbReference type="ARBA" id="ARBA00022691"/>
    </source>
</evidence>
<dbReference type="EMBL" id="JBBWUH010000008">
    <property type="protein sequence ID" value="KAK8159528.1"/>
    <property type="molecule type" value="Genomic_DNA"/>
</dbReference>
<gene>
    <name evidence="17" type="ORF">IWX90DRAFT_302713</name>
</gene>
<dbReference type="SUPFAM" id="SSF53335">
    <property type="entry name" value="S-adenosyl-L-methionine-dependent methyltransferases"/>
    <property type="match status" value="1"/>
</dbReference>
<evidence type="ECO:0000256" key="1">
    <source>
        <dbReference type="ARBA" id="ARBA00004514"/>
    </source>
</evidence>
<dbReference type="GO" id="GO:0008168">
    <property type="term" value="F:methyltransferase activity"/>
    <property type="evidence" value="ECO:0007669"/>
    <property type="project" value="UniProtKB-KW"/>
</dbReference>
<dbReference type="PROSITE" id="PS51678">
    <property type="entry name" value="SAM_MT_PRMT"/>
    <property type="match status" value="1"/>
</dbReference>
<evidence type="ECO:0000256" key="14">
    <source>
        <dbReference type="SAM" id="MobiDB-lite"/>
    </source>
</evidence>
<evidence type="ECO:0000259" key="15">
    <source>
        <dbReference type="Pfam" id="PF21137"/>
    </source>
</evidence>
<dbReference type="Pfam" id="PF21137">
    <property type="entry name" value="ANM3_C2H2_Zf"/>
    <property type="match status" value="1"/>
</dbReference>
<evidence type="ECO:0000313" key="17">
    <source>
        <dbReference type="EMBL" id="KAK8159528.1"/>
    </source>
</evidence>
<dbReference type="Pfam" id="PF22528">
    <property type="entry name" value="PRMT_C"/>
    <property type="match status" value="1"/>
</dbReference>
<feature type="domain" description="Protein arginine N-methyltransferase 3-like C2H2 zinc finger" evidence="15">
    <location>
        <begin position="106"/>
        <end position="151"/>
    </location>
</feature>
<feature type="domain" description="Protein arginine N-methyltransferase" evidence="16">
    <location>
        <begin position="375"/>
        <end position="554"/>
    </location>
</feature>
<keyword evidence="18" id="KW-1185">Reference proteome</keyword>
<keyword evidence="4 12" id="KW-0489">Methyltransferase</keyword>
<protein>
    <recommendedName>
        <fullName evidence="2">type I protein arginine methyltransferase</fullName>
        <ecNumber evidence="2">2.1.1.319</ecNumber>
    </recommendedName>
</protein>
<name>A0ABR1XL64_9PEZI</name>
<evidence type="ECO:0000256" key="9">
    <source>
        <dbReference type="ARBA" id="ARBA00022833"/>
    </source>
</evidence>
<keyword evidence="8" id="KW-0863">Zinc-finger</keyword>
<dbReference type="InterPro" id="IPR029063">
    <property type="entry name" value="SAM-dependent_MTases_sf"/>
</dbReference>
<dbReference type="Proteomes" id="UP001456524">
    <property type="component" value="Unassembled WGS sequence"/>
</dbReference>
<keyword evidence="5 12" id="KW-0808">Transferase</keyword>
<dbReference type="InterPro" id="IPR049482">
    <property type="entry name" value="ANM3-like_C2H2_Zf"/>
</dbReference>
<organism evidence="17 18">
    <name type="scientific">Phyllosticta citrichinensis</name>
    <dbReference type="NCBI Taxonomy" id="1130410"/>
    <lineage>
        <taxon>Eukaryota</taxon>
        <taxon>Fungi</taxon>
        <taxon>Dikarya</taxon>
        <taxon>Ascomycota</taxon>
        <taxon>Pezizomycotina</taxon>
        <taxon>Dothideomycetes</taxon>
        <taxon>Dothideomycetes incertae sedis</taxon>
        <taxon>Botryosphaeriales</taxon>
        <taxon>Phyllostictaceae</taxon>
        <taxon>Phyllosticta</taxon>
    </lineage>
</organism>
<reference evidence="17 18" key="1">
    <citation type="journal article" date="2022" name="G3 (Bethesda)">
        <title>Enemy or ally: a genomic approach to elucidate the lifestyle of Phyllosticta citrichinaensis.</title>
        <authorList>
            <person name="Buijs V.A."/>
            <person name="Groenewald J.Z."/>
            <person name="Haridas S."/>
            <person name="LaButti K.M."/>
            <person name="Lipzen A."/>
            <person name="Martin F.M."/>
            <person name="Barry K."/>
            <person name="Grigoriev I.V."/>
            <person name="Crous P.W."/>
            <person name="Seidl M.F."/>
        </authorList>
    </citation>
    <scope>NUCLEOTIDE SEQUENCE [LARGE SCALE GENOMIC DNA]</scope>
    <source>
        <strain evidence="17 18">CBS 129764</strain>
    </source>
</reference>
<dbReference type="CDD" id="cd02440">
    <property type="entry name" value="AdoMet_MTases"/>
    <property type="match status" value="1"/>
</dbReference>
<keyword evidence="6 12" id="KW-0949">S-adenosyl-L-methionine</keyword>
<evidence type="ECO:0000256" key="13">
    <source>
        <dbReference type="SAM" id="Coils"/>
    </source>
</evidence>
<accession>A0ABR1XL64</accession>
<evidence type="ECO:0000313" key="18">
    <source>
        <dbReference type="Proteomes" id="UP001456524"/>
    </source>
</evidence>
<evidence type="ECO:0000256" key="5">
    <source>
        <dbReference type="ARBA" id="ARBA00022679"/>
    </source>
</evidence>
<evidence type="ECO:0000256" key="10">
    <source>
        <dbReference type="ARBA" id="ARBA00047384"/>
    </source>
</evidence>
<proteinExistence type="predicted"/>
<evidence type="ECO:0000256" key="8">
    <source>
        <dbReference type="ARBA" id="ARBA00022771"/>
    </source>
</evidence>
<comment type="catalytic activity">
    <reaction evidence="10">
        <text>L-arginyl-[protein] + 2 S-adenosyl-L-methionine = N(omega),N(omega)-dimethyl-L-arginyl-[protein] + 2 S-adenosyl-L-homocysteine + 2 H(+)</text>
        <dbReference type="Rhea" id="RHEA:48096"/>
        <dbReference type="Rhea" id="RHEA-COMP:10532"/>
        <dbReference type="Rhea" id="RHEA-COMP:11991"/>
        <dbReference type="ChEBI" id="CHEBI:15378"/>
        <dbReference type="ChEBI" id="CHEBI:29965"/>
        <dbReference type="ChEBI" id="CHEBI:57856"/>
        <dbReference type="ChEBI" id="CHEBI:59789"/>
        <dbReference type="ChEBI" id="CHEBI:61897"/>
        <dbReference type="EC" id="2.1.1.319"/>
    </reaction>
    <physiologicalReaction direction="left-to-right" evidence="10">
        <dbReference type="Rhea" id="RHEA:48097"/>
    </physiologicalReaction>
</comment>
<dbReference type="SUPFAM" id="SSF57667">
    <property type="entry name" value="beta-beta-alpha zinc fingers"/>
    <property type="match status" value="1"/>
</dbReference>
<dbReference type="InterPro" id="IPR036236">
    <property type="entry name" value="Znf_C2H2_sf"/>
</dbReference>
<comment type="catalytic activity">
    <reaction evidence="11">
        <text>L-arginyl-[protein] + S-adenosyl-L-methionine = N(omega)-methyl-L-arginyl-[protein] + S-adenosyl-L-homocysteine + H(+)</text>
        <dbReference type="Rhea" id="RHEA:48100"/>
        <dbReference type="Rhea" id="RHEA-COMP:10532"/>
        <dbReference type="Rhea" id="RHEA-COMP:11990"/>
        <dbReference type="ChEBI" id="CHEBI:15378"/>
        <dbReference type="ChEBI" id="CHEBI:29965"/>
        <dbReference type="ChEBI" id="CHEBI:57856"/>
        <dbReference type="ChEBI" id="CHEBI:59789"/>
        <dbReference type="ChEBI" id="CHEBI:65280"/>
    </reaction>
    <physiologicalReaction direction="left-to-right" evidence="11">
        <dbReference type="Rhea" id="RHEA:48101"/>
    </physiologicalReaction>
</comment>
<feature type="compositionally biased region" description="Low complexity" evidence="14">
    <location>
        <begin position="41"/>
        <end position="52"/>
    </location>
</feature>
<feature type="coiled-coil region" evidence="13">
    <location>
        <begin position="173"/>
        <end position="207"/>
    </location>
</feature>
<evidence type="ECO:0000256" key="11">
    <source>
        <dbReference type="ARBA" id="ARBA00049303"/>
    </source>
</evidence>
<sequence length="568" mass="63509">MSRYFTSINLPHNAASAALHCPICPRSFFCFTDARMPPTAPSDSSSDAGSDPLDLRNEEGWEDVEPDADVEDVRVKGLFDETVEFGSVRELVEGTKKAAGVDLAEVVKRFGLDFYQRIKLVNYIRSQVRAGNSKPDLSSAAAFADDKYLQPVLEDDALLFLVDELGDEEDADQDPQEDRVKQLEEELQALKANFADYREAVSRTLEQRWTERDAPKDQKSEDRQQKGVEQGYFDSYSYNDIHETMLKDSVRTDAYRDFIYENKHLFAGKTVLDVGCGTGILSMFAAKAGAAHVIAVDNSTIVEKAILNVHANGFSDQISVLRGKIEEVTLPVDKVDIIVSEWMGYGLLFEAMFDSVVWARDRYLKSDGLMVPSHCTLRIAPFADDDYVAEHINFWRDVYAFDMSAMMDKIRDDARVRSLVPETLAADSSLFLELPLHTITTQELEFTKSFSVELSKDIDALDGWCIWFDTFFLTSRAAKLPADARAETWSGPGVAFTTGPGGTPTHWESVLLLANRDGSDGELKKGQRIQGTIAYKKAGANARGLGIEMQWETEGVKDGRRGQLWKLE</sequence>
<evidence type="ECO:0000256" key="12">
    <source>
        <dbReference type="PROSITE-ProRule" id="PRU01015"/>
    </source>
</evidence>
<dbReference type="PANTHER" id="PTHR11006">
    <property type="entry name" value="PROTEIN ARGININE N-METHYLTRANSFERASE"/>
    <property type="match status" value="1"/>
</dbReference>
<evidence type="ECO:0000256" key="4">
    <source>
        <dbReference type="ARBA" id="ARBA00022603"/>
    </source>
</evidence>
<dbReference type="Gene3D" id="3.40.50.150">
    <property type="entry name" value="Vaccinia Virus protein VP39"/>
    <property type="match status" value="1"/>
</dbReference>
<keyword evidence="7" id="KW-0479">Metal-binding</keyword>
<evidence type="ECO:0000256" key="7">
    <source>
        <dbReference type="ARBA" id="ARBA00022723"/>
    </source>
</evidence>